<protein>
    <recommendedName>
        <fullName evidence="2">Rad51-like C-terminal domain-containing protein</fullName>
    </recommendedName>
</protein>
<feature type="domain" description="Rad51-like C-terminal" evidence="2">
    <location>
        <begin position="14"/>
        <end position="70"/>
    </location>
</feature>
<dbReference type="InterPro" id="IPR013632">
    <property type="entry name" value="Rad51_C"/>
</dbReference>
<dbReference type="AlphaFoldDB" id="A0AAD8VI84"/>
<name>A0AAD8VI84_LOLMU</name>
<dbReference type="InterPro" id="IPR027417">
    <property type="entry name" value="P-loop_NTPase"/>
</dbReference>
<dbReference type="GO" id="GO:0003697">
    <property type="term" value="F:single-stranded DNA binding"/>
    <property type="evidence" value="ECO:0007669"/>
    <property type="project" value="TreeGrafter"/>
</dbReference>
<dbReference type="PANTHER" id="PTHR22942:SF39">
    <property type="entry name" value="DNA REPAIR PROTEIN RAD51 HOMOLOG 1"/>
    <property type="match status" value="1"/>
</dbReference>
<keyword evidence="4" id="KW-1185">Reference proteome</keyword>
<evidence type="ECO:0000313" key="4">
    <source>
        <dbReference type="Proteomes" id="UP001231189"/>
    </source>
</evidence>
<dbReference type="Gene3D" id="3.40.50.300">
    <property type="entry name" value="P-loop containing nucleotide triphosphate hydrolases"/>
    <property type="match status" value="2"/>
</dbReference>
<dbReference type="GO" id="GO:0003690">
    <property type="term" value="F:double-stranded DNA binding"/>
    <property type="evidence" value="ECO:0007669"/>
    <property type="project" value="TreeGrafter"/>
</dbReference>
<feature type="region of interest" description="Disordered" evidence="1">
    <location>
        <begin position="353"/>
        <end position="374"/>
    </location>
</feature>
<dbReference type="GO" id="GO:0006312">
    <property type="term" value="P:mitotic recombination"/>
    <property type="evidence" value="ECO:0007669"/>
    <property type="project" value="TreeGrafter"/>
</dbReference>
<feature type="domain" description="Rad51-like C-terminal" evidence="2">
    <location>
        <begin position="239"/>
        <end position="295"/>
    </location>
</feature>
<evidence type="ECO:0000256" key="1">
    <source>
        <dbReference type="SAM" id="MobiDB-lite"/>
    </source>
</evidence>
<proteinExistence type="predicted"/>
<dbReference type="GO" id="GO:0000730">
    <property type="term" value="P:DNA recombinase assembly"/>
    <property type="evidence" value="ECO:0007669"/>
    <property type="project" value="TreeGrafter"/>
</dbReference>
<reference evidence="3" key="1">
    <citation type="submission" date="2023-07" db="EMBL/GenBank/DDBJ databases">
        <title>A chromosome-level genome assembly of Lolium multiflorum.</title>
        <authorList>
            <person name="Chen Y."/>
            <person name="Copetti D."/>
            <person name="Kolliker R."/>
            <person name="Studer B."/>
        </authorList>
    </citation>
    <scope>NUCLEOTIDE SEQUENCE</scope>
    <source>
        <strain evidence="3">02402/16</strain>
        <tissue evidence="3">Leaf</tissue>
    </source>
</reference>
<accession>A0AAD8VI84</accession>
<dbReference type="GO" id="GO:0000794">
    <property type="term" value="C:condensed nuclear chromosome"/>
    <property type="evidence" value="ECO:0007669"/>
    <property type="project" value="TreeGrafter"/>
</dbReference>
<gene>
    <name evidence="3" type="ORF">QYE76_029799</name>
</gene>
<comment type="caution">
    <text evidence="3">The sequence shown here is derived from an EMBL/GenBank/DDBJ whole genome shotgun (WGS) entry which is preliminary data.</text>
</comment>
<dbReference type="GO" id="GO:0007131">
    <property type="term" value="P:reciprocal meiotic recombination"/>
    <property type="evidence" value="ECO:0007669"/>
    <property type="project" value="TreeGrafter"/>
</dbReference>
<evidence type="ECO:0000313" key="3">
    <source>
        <dbReference type="EMBL" id="KAK1606126.1"/>
    </source>
</evidence>
<sequence length="434" mass="48645">MTYEVIGVGIPHLQQLPLDQGGGEGKALYIDEEGTFRPQRLLQIGDRFGLNGADVLENVAYARAYNTDRWEPAEVEATAIKKLLEAASQRNVYIESQVNHLDKALKECVRRYKKLMRCLRLDGEPTWASKKRRQTNEGEHGASARLQTNEADHVASALATSKVDGEIAGVGEEMADHGAARWLPEGRRRRRDGRRRGGEVFAGRHASEKRWQCEGEKRRQRVWVGGEMISFRTSVLADMHLPLDQGGGEGKALYIDEEGTFRPQRLLQIGDRFGLNGADVLENVAYARAYNTDRWEPAEVEATAIKKLLEAASQRNVYIESQVNHLDKALKECVRRYKKLMRCLRLDGEPTWASKKRRQTNEGEHGASARLQTNEADHVASALATSKVDGEIAGVGEEMADHGAASFHWTKVVVKERLCTLMKRGHSDHRGSSR</sequence>
<organism evidence="3 4">
    <name type="scientific">Lolium multiflorum</name>
    <name type="common">Italian ryegrass</name>
    <name type="synonym">Lolium perenne subsp. multiflorum</name>
    <dbReference type="NCBI Taxonomy" id="4521"/>
    <lineage>
        <taxon>Eukaryota</taxon>
        <taxon>Viridiplantae</taxon>
        <taxon>Streptophyta</taxon>
        <taxon>Embryophyta</taxon>
        <taxon>Tracheophyta</taxon>
        <taxon>Spermatophyta</taxon>
        <taxon>Magnoliopsida</taxon>
        <taxon>Liliopsida</taxon>
        <taxon>Poales</taxon>
        <taxon>Poaceae</taxon>
        <taxon>BOP clade</taxon>
        <taxon>Pooideae</taxon>
        <taxon>Poodae</taxon>
        <taxon>Poeae</taxon>
        <taxon>Poeae Chloroplast Group 2 (Poeae type)</taxon>
        <taxon>Loliodinae</taxon>
        <taxon>Loliinae</taxon>
        <taxon>Lolium</taxon>
    </lineage>
</organism>
<dbReference type="Proteomes" id="UP001231189">
    <property type="component" value="Unassembled WGS sequence"/>
</dbReference>
<evidence type="ECO:0000259" key="2">
    <source>
        <dbReference type="Pfam" id="PF08423"/>
    </source>
</evidence>
<dbReference type="GO" id="GO:0000150">
    <property type="term" value="F:DNA strand exchange activity"/>
    <property type="evidence" value="ECO:0007669"/>
    <property type="project" value="TreeGrafter"/>
</dbReference>
<dbReference type="PANTHER" id="PTHR22942">
    <property type="entry name" value="RECA/RAD51/RADA DNA STRAND-PAIRING FAMILY MEMBER"/>
    <property type="match status" value="1"/>
</dbReference>
<dbReference type="EMBL" id="JAUUTY010000007">
    <property type="protein sequence ID" value="KAK1606126.1"/>
    <property type="molecule type" value="Genomic_DNA"/>
</dbReference>
<dbReference type="Pfam" id="PF08423">
    <property type="entry name" value="Rad51"/>
    <property type="match status" value="2"/>
</dbReference>
<dbReference type="GO" id="GO:0008094">
    <property type="term" value="F:ATP-dependent activity, acting on DNA"/>
    <property type="evidence" value="ECO:0007669"/>
    <property type="project" value="TreeGrafter"/>
</dbReference>
<dbReference type="GO" id="GO:0070192">
    <property type="term" value="P:chromosome organization involved in meiotic cell cycle"/>
    <property type="evidence" value="ECO:0007669"/>
    <property type="project" value="TreeGrafter"/>
</dbReference>
<dbReference type="SUPFAM" id="SSF52540">
    <property type="entry name" value="P-loop containing nucleoside triphosphate hydrolases"/>
    <property type="match status" value="2"/>
</dbReference>
<dbReference type="GO" id="GO:0042148">
    <property type="term" value="P:DNA strand invasion"/>
    <property type="evidence" value="ECO:0007669"/>
    <property type="project" value="TreeGrafter"/>
</dbReference>